<proteinExistence type="predicted"/>
<evidence type="ECO:0000259" key="1">
    <source>
        <dbReference type="PROSITE" id="PS50097"/>
    </source>
</evidence>
<evidence type="ECO:0000313" key="2">
    <source>
        <dbReference type="Proteomes" id="UP000887578"/>
    </source>
</evidence>
<feature type="domain" description="BTB" evidence="1">
    <location>
        <begin position="187"/>
        <end position="249"/>
    </location>
</feature>
<name>A0A914PXY5_9BILA</name>
<evidence type="ECO:0000313" key="3">
    <source>
        <dbReference type="WBParaSite" id="PDA_v2.g19718.t1"/>
    </source>
</evidence>
<accession>A0A914PXY5</accession>
<dbReference type="Gene3D" id="3.30.710.10">
    <property type="entry name" value="Potassium Channel Kv1.1, Chain A"/>
    <property type="match status" value="1"/>
</dbReference>
<reference evidence="3" key="1">
    <citation type="submission" date="2022-11" db="UniProtKB">
        <authorList>
            <consortium name="WormBaseParasite"/>
        </authorList>
    </citation>
    <scope>IDENTIFICATION</scope>
</reference>
<dbReference type="AlphaFoldDB" id="A0A914PXY5"/>
<dbReference type="PROSITE" id="PS50097">
    <property type="entry name" value="BTB"/>
    <property type="match status" value="1"/>
</dbReference>
<dbReference type="InterPro" id="IPR011333">
    <property type="entry name" value="SKP1/BTB/POZ_sf"/>
</dbReference>
<dbReference type="WBParaSite" id="PDA_v2.g19718.t1">
    <property type="protein sequence ID" value="PDA_v2.g19718.t1"/>
    <property type="gene ID" value="PDA_v2.g19718"/>
</dbReference>
<sequence length="385" mass="45583">MSLYFEERIDEEKLEEPLNGKITFMRPFIFTLDEEDFHMFLKTRTFRTTHDVLSISWFMNLTDDDVAIGKEIAVLEDAFVPNCACFVSYKLFYDNDMRFGFYSSNRVAALWSAENPTAFITPDGFMTRFRDAKAERRIKKIVVFVEIILPTKFFNAPFKYLSPFKQLCHKYPTNMEKDFRFAFLKKSDYSIKCLDGKMPALKCVLNVTSRFMEKHFAETKDIELIVEHRIDVINLLIFYLHSGCFEMPKSFDFDFVERLLKAIDYFELVPQTMFRSSMRGILTSSMQDSLCKKFVEETCDFNDLLRWLSIALRISFFILGDMICTVIAEKYYFKWHQTFPENAQNNENQMFRDVFGSEHHFFIFRTFGIIDSIFNDTLLTKAILD</sequence>
<dbReference type="InterPro" id="IPR000210">
    <property type="entry name" value="BTB/POZ_dom"/>
</dbReference>
<protein>
    <submittedName>
        <fullName evidence="3">BTB domain-containing protein</fullName>
    </submittedName>
</protein>
<organism evidence="2 3">
    <name type="scientific">Panagrolaimus davidi</name>
    <dbReference type="NCBI Taxonomy" id="227884"/>
    <lineage>
        <taxon>Eukaryota</taxon>
        <taxon>Metazoa</taxon>
        <taxon>Ecdysozoa</taxon>
        <taxon>Nematoda</taxon>
        <taxon>Chromadorea</taxon>
        <taxon>Rhabditida</taxon>
        <taxon>Tylenchina</taxon>
        <taxon>Panagrolaimomorpha</taxon>
        <taxon>Panagrolaimoidea</taxon>
        <taxon>Panagrolaimidae</taxon>
        <taxon>Panagrolaimus</taxon>
    </lineage>
</organism>
<keyword evidence="2" id="KW-1185">Reference proteome</keyword>
<dbReference type="Proteomes" id="UP000887578">
    <property type="component" value="Unplaced"/>
</dbReference>